<sequence length="927" mass="101893">MAAGFGQVYSGDQGMFLHVIHDRIQSNLPKFQQQLETATSAQSRYSSLNAQVDELADAISHPKTGLLPNVIEGLKTHSDLAQEASDARIVHASLQCLQKVRNAFSELADLANAGRLPEAVLKGQEVDEAVKAMPEFLQQTHVANDLKRRFTATKTRVQDQLSDAFSRSIILSPTELVIHPVIQVRQSEAMLELPAILNSITPTTLSTHLSTLRRDFLAYFIDNVLKQPYSIVFESSLVDQAKLTLIPSPPNSEDLSSRLDNVSNILGFLYTNVIAHLPSQEGTQFMRSLSKPITASVLENLLKPALPFSFGLLPAYLQVLKRAVVFEETEISGLLQNEGGEGAIKEWSDNVSGHYERRRRVEILEHARNEILGPDDSQDTFVAYTEGGPETSLPSVVPIQIESDEVEDDAWGLDEPVTAAPAEDTANGWGFDDDLPDETEPEAMPVLELEREKTPEPLPTADVNDEPDPDDAWGWNDDTAEEPSEPIADENVEGEEKMEEDNPWDDDPWADPPATDDIPEAAPTPKSPTTPVAASVISLKAATRLEKLASKKIKHINGNGASSTSSTPAPTPPALNPDVMFTAPSPTTPQHNPPPKTSRLNPGKRRPQDVVTTLAPKEVYKVPKRAKRIIKMVETSIDESKLFFASNLFGSVANSAFSAPGSVLVQSASSIVDLFQALYPVKFAAGLQSPEKAMLFSNMCLYMSGAVQRVEDTIYGQSELKERLTESRKQLQILGDSWYEDAVAWQCRLVVEILVNGAQGFAYTTDQDRYDDCETAVNDTLKKIKSIAHSLKEVLTKTKYYAAIGSIVEAALSRVLADILALPDITEVESHRLSELCRILNALEFLFSEDPQQPSFVVASVPSWLKFSYLSELLEASLVDVTYLFEQGALVDFQVDELVNLVRALFADTTLRTNIITKIQAAQPGSH</sequence>
<dbReference type="PANTHER" id="PTHR12205">
    <property type="entry name" value="CENTROMERE/KINETOCHORE PROTEIN ZW10"/>
    <property type="match status" value="1"/>
</dbReference>
<dbReference type="AlphaFoldDB" id="A0A8H5EXH5"/>
<organism evidence="3 4">
    <name type="scientific">Psilocybe cf. subviscida</name>
    <dbReference type="NCBI Taxonomy" id="2480587"/>
    <lineage>
        <taxon>Eukaryota</taxon>
        <taxon>Fungi</taxon>
        <taxon>Dikarya</taxon>
        <taxon>Basidiomycota</taxon>
        <taxon>Agaricomycotina</taxon>
        <taxon>Agaricomycetes</taxon>
        <taxon>Agaricomycetidae</taxon>
        <taxon>Agaricales</taxon>
        <taxon>Agaricineae</taxon>
        <taxon>Strophariaceae</taxon>
        <taxon>Psilocybe</taxon>
    </lineage>
</organism>
<evidence type="ECO:0000313" key="4">
    <source>
        <dbReference type="Proteomes" id="UP000567179"/>
    </source>
</evidence>
<dbReference type="Pfam" id="PF22766">
    <property type="entry name" value="ZW10_C2"/>
    <property type="match status" value="1"/>
</dbReference>
<keyword evidence="4" id="KW-1185">Reference proteome</keyword>
<dbReference type="GO" id="GO:0006888">
    <property type="term" value="P:endoplasmic reticulum to Golgi vesicle-mediated transport"/>
    <property type="evidence" value="ECO:0007669"/>
    <property type="project" value="TreeGrafter"/>
</dbReference>
<gene>
    <name evidence="3" type="ORF">D9619_006415</name>
</gene>
<dbReference type="Gene3D" id="1.10.357.150">
    <property type="match status" value="1"/>
</dbReference>
<dbReference type="EMBL" id="JAACJJ010000042">
    <property type="protein sequence ID" value="KAF5316210.1"/>
    <property type="molecule type" value="Genomic_DNA"/>
</dbReference>
<accession>A0A8H5EXH5</accession>
<dbReference type="GO" id="GO:0007094">
    <property type="term" value="P:mitotic spindle assembly checkpoint signaling"/>
    <property type="evidence" value="ECO:0007669"/>
    <property type="project" value="TreeGrafter"/>
</dbReference>
<evidence type="ECO:0000313" key="3">
    <source>
        <dbReference type="EMBL" id="KAF5316210.1"/>
    </source>
</evidence>
<feature type="compositionally biased region" description="Acidic residues" evidence="1">
    <location>
        <begin position="431"/>
        <end position="441"/>
    </location>
</feature>
<dbReference type="OrthoDB" id="534815at2759"/>
<dbReference type="GO" id="GO:1990423">
    <property type="term" value="C:RZZ complex"/>
    <property type="evidence" value="ECO:0007669"/>
    <property type="project" value="TreeGrafter"/>
</dbReference>
<feature type="domain" description="ZW10 C-terminal helical" evidence="2">
    <location>
        <begin position="776"/>
        <end position="919"/>
    </location>
</feature>
<proteinExistence type="predicted"/>
<dbReference type="GO" id="GO:0005737">
    <property type="term" value="C:cytoplasm"/>
    <property type="evidence" value="ECO:0007669"/>
    <property type="project" value="GOC"/>
</dbReference>
<dbReference type="Proteomes" id="UP000567179">
    <property type="component" value="Unassembled WGS sequence"/>
</dbReference>
<reference evidence="3 4" key="1">
    <citation type="journal article" date="2020" name="ISME J.">
        <title>Uncovering the hidden diversity of litter-decomposition mechanisms in mushroom-forming fungi.</title>
        <authorList>
            <person name="Floudas D."/>
            <person name="Bentzer J."/>
            <person name="Ahren D."/>
            <person name="Johansson T."/>
            <person name="Persson P."/>
            <person name="Tunlid A."/>
        </authorList>
    </citation>
    <scope>NUCLEOTIDE SEQUENCE [LARGE SCALE GENOMIC DNA]</scope>
    <source>
        <strain evidence="3 4">CBS 101986</strain>
    </source>
</reference>
<feature type="region of interest" description="Disordered" evidence="1">
    <location>
        <begin position="554"/>
        <end position="610"/>
    </location>
</feature>
<evidence type="ECO:0000259" key="2">
    <source>
        <dbReference type="Pfam" id="PF22766"/>
    </source>
</evidence>
<dbReference type="InterPro" id="IPR046362">
    <property type="entry name" value="Zw10/DSL1_C_sf"/>
</dbReference>
<evidence type="ECO:0000256" key="1">
    <source>
        <dbReference type="SAM" id="MobiDB-lite"/>
    </source>
</evidence>
<feature type="compositionally biased region" description="Acidic residues" evidence="1">
    <location>
        <begin position="478"/>
        <end position="509"/>
    </location>
</feature>
<feature type="region of interest" description="Disordered" evidence="1">
    <location>
        <begin position="419"/>
        <end position="532"/>
    </location>
</feature>
<dbReference type="PANTHER" id="PTHR12205:SF0">
    <property type="entry name" value="CENTROMERE_KINETOCHORE PROTEIN ZW10 HOMOLOG"/>
    <property type="match status" value="1"/>
</dbReference>
<name>A0A8H5EXH5_9AGAR</name>
<dbReference type="InterPro" id="IPR055148">
    <property type="entry name" value="ZW10_C_2"/>
</dbReference>
<protein>
    <recommendedName>
        <fullName evidence="2">ZW10 C-terminal helical domain-containing protein</fullName>
    </recommendedName>
</protein>
<comment type="caution">
    <text evidence="3">The sequence shown here is derived from an EMBL/GenBank/DDBJ whole genome shotgun (WGS) entry which is preliminary data.</text>
</comment>